<feature type="domain" description="Calcineurin-like phosphoesterase" evidence="2">
    <location>
        <begin position="1"/>
        <end position="192"/>
    </location>
</feature>
<dbReference type="InterPro" id="IPR029052">
    <property type="entry name" value="Metallo-depent_PP-like"/>
</dbReference>
<evidence type="ECO:0000313" key="3">
    <source>
        <dbReference type="EMBL" id="QUI20846.1"/>
    </source>
</evidence>
<gene>
    <name evidence="3" type="ORF">HZI73_00320</name>
</gene>
<dbReference type="PANTHER" id="PTHR30337">
    <property type="entry name" value="COMPONENT OF ATP-DEPENDENT DSDNA EXONUCLEASE"/>
    <property type="match status" value="1"/>
</dbReference>
<accession>A0A8J8SEQ3</accession>
<proteinExistence type="predicted"/>
<evidence type="ECO:0000313" key="4">
    <source>
        <dbReference type="Proteomes" id="UP000683246"/>
    </source>
</evidence>
<dbReference type="CDD" id="cd00840">
    <property type="entry name" value="MPP_Mre11_N"/>
    <property type="match status" value="1"/>
</dbReference>
<dbReference type="InterPro" id="IPR050535">
    <property type="entry name" value="DNA_Repair-Maintenance_Comp"/>
</dbReference>
<dbReference type="Gene3D" id="3.60.21.10">
    <property type="match status" value="1"/>
</dbReference>
<dbReference type="KEGG" id="vpy:HZI73_00320"/>
<evidence type="ECO:0000259" key="2">
    <source>
        <dbReference type="Pfam" id="PF00149"/>
    </source>
</evidence>
<dbReference type="RefSeq" id="WP_212696304.1">
    <property type="nucleotide sequence ID" value="NZ_CP058649.1"/>
</dbReference>
<dbReference type="InterPro" id="IPR004843">
    <property type="entry name" value="Calcineurin-like_PHP"/>
</dbReference>
<protein>
    <submittedName>
        <fullName evidence="3">DNA repair exonuclease</fullName>
    </submittedName>
</protein>
<keyword evidence="1" id="KW-0378">Hydrolase</keyword>
<name>A0A8J8SEQ3_9FIRM</name>
<evidence type="ECO:0000256" key="1">
    <source>
        <dbReference type="ARBA" id="ARBA00022801"/>
    </source>
</evidence>
<dbReference type="AlphaFoldDB" id="A0A8J8SEQ3"/>
<keyword evidence="3" id="KW-0269">Exonuclease</keyword>
<keyword evidence="4" id="KW-1185">Reference proteome</keyword>
<dbReference type="Pfam" id="PF00149">
    <property type="entry name" value="Metallophos"/>
    <property type="match status" value="1"/>
</dbReference>
<dbReference type="GO" id="GO:0004527">
    <property type="term" value="F:exonuclease activity"/>
    <property type="evidence" value="ECO:0007669"/>
    <property type="project" value="UniProtKB-KW"/>
</dbReference>
<sequence length="366" mass="42620">MRFIHTGDVHIGMEFKQASFGSTFAKKRRYEIKETFYRILHRAMETEVDFLFISGDLFEDDYVTMGDLKEISGQLQKIAPTKVMIIAGNHDPIMNNQSKYSMMDIATNVYIMDTHVDKISFDELNVDIYGLSWNKKTIKERMLRDLAIEDPERMNILLAHGDVYQKSEYLPIDKEHILQKGFDYIALGHIHKHDFIAHNMAYPGSPEPLDFSETGQHGFIEGTMEKGLLDVRFVPFAKREFMALTIDIDHQMTLEDMITKALHALADCSADNMYRLYFKGLRDKDQLLDKTYIKERIEEVITYAEIYDETQPNYDLTRLRQDNEGNVIGKFIAYMQEQDLNDEINRQALYEGVQALLSEKVKARAY</sequence>
<dbReference type="InterPro" id="IPR041796">
    <property type="entry name" value="Mre11_N"/>
</dbReference>
<dbReference type="EMBL" id="CP058649">
    <property type="protein sequence ID" value="QUI20846.1"/>
    <property type="molecule type" value="Genomic_DNA"/>
</dbReference>
<dbReference type="Proteomes" id="UP000683246">
    <property type="component" value="Chromosome"/>
</dbReference>
<keyword evidence="3" id="KW-0540">Nuclease</keyword>
<dbReference type="SUPFAM" id="SSF56300">
    <property type="entry name" value="Metallo-dependent phosphatases"/>
    <property type="match status" value="1"/>
</dbReference>
<reference evidence="3" key="1">
    <citation type="submission" date="2020-07" db="EMBL/GenBank/DDBJ databases">
        <title>Vallitalea pronyensis genome.</title>
        <authorList>
            <person name="Postec A."/>
        </authorList>
    </citation>
    <scope>NUCLEOTIDE SEQUENCE</scope>
    <source>
        <strain evidence="3">FatNI3</strain>
    </source>
</reference>
<organism evidence="3 4">
    <name type="scientific">Vallitalea pronyensis</name>
    <dbReference type="NCBI Taxonomy" id="1348613"/>
    <lineage>
        <taxon>Bacteria</taxon>
        <taxon>Bacillati</taxon>
        <taxon>Bacillota</taxon>
        <taxon>Clostridia</taxon>
        <taxon>Lachnospirales</taxon>
        <taxon>Vallitaleaceae</taxon>
        <taxon>Vallitalea</taxon>
    </lineage>
</organism>